<protein>
    <submittedName>
        <fullName evidence="3">Uncharacterized protein</fullName>
    </submittedName>
</protein>
<name>A0A7G5IDU9_9SPHN</name>
<keyword evidence="4" id="KW-1185">Reference proteome</keyword>
<feature type="chain" id="PRO_5028993063" evidence="2">
    <location>
        <begin position="21"/>
        <end position="225"/>
    </location>
</feature>
<feature type="compositionally biased region" description="Polar residues" evidence="1">
    <location>
        <begin position="213"/>
        <end position="225"/>
    </location>
</feature>
<dbReference type="KEGG" id="sand:H3309_08890"/>
<dbReference type="Proteomes" id="UP000515292">
    <property type="component" value="Chromosome"/>
</dbReference>
<reference evidence="3 4" key="1">
    <citation type="submission" date="2020-07" db="EMBL/GenBank/DDBJ databases">
        <title>Complete genome sequence for Sandaracinobacter sp. M6.</title>
        <authorList>
            <person name="Tang Y."/>
            <person name="Liu Q."/>
            <person name="Guo Z."/>
            <person name="Lei P."/>
            <person name="Huang B."/>
        </authorList>
    </citation>
    <scope>NUCLEOTIDE SEQUENCE [LARGE SCALE GENOMIC DNA]</scope>
    <source>
        <strain evidence="3 4">M6</strain>
    </source>
</reference>
<sequence>MTFRALALIAIAALALPAHADALLDQVLAGARVAKPQSFERTAVLVASNDKGSTTINRVQRFNAAAPAGKQWTLVSENGAPPSAKATEEFTKSINKVPAPGYYRIATFLGAGAIRLADSGGKAVYRITKLPKGSVNGGGFDLSDRLSADLTVDPATATVTRTRIFLPKPTRIMLVAKLDKFDAVTDYAPVPGSAPRITTQSSEITGDNPMQGAGTQKQNFTYRPL</sequence>
<gene>
    <name evidence="3" type="ORF">H3309_08890</name>
</gene>
<dbReference type="EMBL" id="CP059851">
    <property type="protein sequence ID" value="QMW21541.1"/>
    <property type="molecule type" value="Genomic_DNA"/>
</dbReference>
<keyword evidence="2" id="KW-0732">Signal</keyword>
<evidence type="ECO:0000313" key="4">
    <source>
        <dbReference type="Proteomes" id="UP000515292"/>
    </source>
</evidence>
<feature type="compositionally biased region" description="Polar residues" evidence="1">
    <location>
        <begin position="196"/>
        <end position="205"/>
    </location>
</feature>
<proteinExistence type="predicted"/>
<evidence type="ECO:0000256" key="1">
    <source>
        <dbReference type="SAM" id="MobiDB-lite"/>
    </source>
</evidence>
<evidence type="ECO:0000313" key="3">
    <source>
        <dbReference type="EMBL" id="QMW21541.1"/>
    </source>
</evidence>
<dbReference type="RefSeq" id="WP_182294390.1">
    <property type="nucleotide sequence ID" value="NZ_CP059851.1"/>
</dbReference>
<feature type="region of interest" description="Disordered" evidence="1">
    <location>
        <begin position="194"/>
        <end position="225"/>
    </location>
</feature>
<accession>A0A7G5IDU9</accession>
<feature type="signal peptide" evidence="2">
    <location>
        <begin position="1"/>
        <end position="20"/>
    </location>
</feature>
<organism evidence="3 4">
    <name type="scientific">Sandaracinobacteroides saxicola</name>
    <dbReference type="NCBI Taxonomy" id="2759707"/>
    <lineage>
        <taxon>Bacteria</taxon>
        <taxon>Pseudomonadati</taxon>
        <taxon>Pseudomonadota</taxon>
        <taxon>Alphaproteobacteria</taxon>
        <taxon>Sphingomonadales</taxon>
        <taxon>Sphingosinicellaceae</taxon>
        <taxon>Sandaracinobacteroides</taxon>
    </lineage>
</organism>
<dbReference type="AlphaFoldDB" id="A0A7G5IDU9"/>
<evidence type="ECO:0000256" key="2">
    <source>
        <dbReference type="SAM" id="SignalP"/>
    </source>
</evidence>